<dbReference type="PROSITE" id="PS50096">
    <property type="entry name" value="IQ"/>
    <property type="match status" value="1"/>
</dbReference>
<dbReference type="AlphaFoldDB" id="A0A5K0WFQ0"/>
<feature type="domain" description="BAG" evidence="2">
    <location>
        <begin position="83"/>
        <end position="160"/>
    </location>
</feature>
<dbReference type="PANTHER" id="PTHR33322:SF8">
    <property type="entry name" value="BAG FAMILY MOLECULAR CHAPERONE REGULATOR 5, MITOCHONDRIAL"/>
    <property type="match status" value="1"/>
</dbReference>
<dbReference type="GO" id="GO:0009506">
    <property type="term" value="C:plasmodesma"/>
    <property type="evidence" value="ECO:0007669"/>
    <property type="project" value="TreeGrafter"/>
</dbReference>
<dbReference type="InterPro" id="IPR040400">
    <property type="entry name" value="BAG5/6/7/8"/>
</dbReference>
<accession>A0A5K0WFQ0</accession>
<dbReference type="GO" id="GO:0051087">
    <property type="term" value="F:protein-folding chaperone binding"/>
    <property type="evidence" value="ECO:0007669"/>
    <property type="project" value="InterPro"/>
</dbReference>
<evidence type="ECO:0000256" key="1">
    <source>
        <dbReference type="ARBA" id="ARBA00023186"/>
    </source>
</evidence>
<dbReference type="EMBL" id="LR721774">
    <property type="protein sequence ID" value="VVV51968.1"/>
    <property type="molecule type" value="Genomic_DNA"/>
</dbReference>
<name>A0A5K0WFQ0_9MAGN</name>
<sequence>MVAEEPFLVSSSLYHWMTTMMVAGDGMAGHPRTVMEIPIESPESGSSIPVAVAFTHSPARQESAAVEIQAAYRGHLVQVLVRIVRQVKQEADRLEAVLQAQETVDRVRTDPRERLRLNEELMRLLLRLDSVPGLVPSVRDLRRRVSRKIVDLQEILDAVASTRLVGRLRWMCPTSWHDPEDEEEEGERRVRALAHDVDDDDEGLLRLWGLQSVLQF</sequence>
<proteinExistence type="predicted"/>
<dbReference type="SUPFAM" id="SSF63491">
    <property type="entry name" value="BAG domain"/>
    <property type="match status" value="1"/>
</dbReference>
<reference evidence="3" key="1">
    <citation type="submission" date="2019-09" db="EMBL/GenBank/DDBJ databases">
        <authorList>
            <person name="Zhang L."/>
        </authorList>
    </citation>
    <scope>NUCLEOTIDE SEQUENCE</scope>
</reference>
<keyword evidence="1" id="KW-0143">Chaperone</keyword>
<dbReference type="Gene3D" id="1.20.58.120">
    <property type="entry name" value="BAG domain"/>
    <property type="match status" value="1"/>
</dbReference>
<evidence type="ECO:0000259" key="2">
    <source>
        <dbReference type="PROSITE" id="PS51035"/>
    </source>
</evidence>
<dbReference type="Gramene" id="NC1G0178280.1">
    <property type="protein sequence ID" value="NC1G0178280.1:cds"/>
    <property type="gene ID" value="NC1G0178280"/>
</dbReference>
<dbReference type="OrthoDB" id="1907216at2759"/>
<evidence type="ECO:0000313" key="3">
    <source>
        <dbReference type="EMBL" id="VVV51968.1"/>
    </source>
</evidence>
<dbReference type="PANTHER" id="PTHR33322">
    <property type="entry name" value="BAG DOMAIN CONTAINING PROTEIN, EXPRESSED"/>
    <property type="match status" value="1"/>
</dbReference>
<organism evidence="3">
    <name type="scientific">Nymphaea colorata</name>
    <name type="common">pocket water lily</name>
    <dbReference type="NCBI Taxonomy" id="210225"/>
    <lineage>
        <taxon>Eukaryota</taxon>
        <taxon>Viridiplantae</taxon>
        <taxon>Streptophyta</taxon>
        <taxon>Embryophyta</taxon>
        <taxon>Tracheophyta</taxon>
        <taxon>Spermatophyta</taxon>
        <taxon>Magnoliopsida</taxon>
        <taxon>Nymphaeales</taxon>
        <taxon>Nymphaeaceae</taxon>
        <taxon>Nymphaea</taxon>
    </lineage>
</organism>
<protein>
    <recommendedName>
        <fullName evidence="2">BAG domain-containing protein</fullName>
    </recommendedName>
</protein>
<dbReference type="InterPro" id="IPR036533">
    <property type="entry name" value="BAG_dom_sf"/>
</dbReference>
<gene>
    <name evidence="3" type="ORF">NYM_LOCUS2737</name>
</gene>
<dbReference type="PROSITE" id="PS51035">
    <property type="entry name" value="BAG"/>
    <property type="match status" value="1"/>
</dbReference>
<dbReference type="GO" id="GO:0006457">
    <property type="term" value="P:protein folding"/>
    <property type="evidence" value="ECO:0007669"/>
    <property type="project" value="TreeGrafter"/>
</dbReference>
<dbReference type="InterPro" id="IPR003103">
    <property type="entry name" value="BAG_domain"/>
</dbReference>
<dbReference type="SMART" id="SM00264">
    <property type="entry name" value="BAG"/>
    <property type="match status" value="1"/>
</dbReference>
<dbReference type="Pfam" id="PF02179">
    <property type="entry name" value="BAG"/>
    <property type="match status" value="1"/>
</dbReference>